<dbReference type="GO" id="GO:0042802">
    <property type="term" value="F:identical protein binding"/>
    <property type="evidence" value="ECO:0007669"/>
    <property type="project" value="TreeGrafter"/>
</dbReference>
<dbReference type="AlphaFoldDB" id="A0A316W1F3"/>
<keyword evidence="8" id="KW-1185">Reference proteome</keyword>
<accession>A0A316W1F3</accession>
<dbReference type="Proteomes" id="UP000245783">
    <property type="component" value="Unassembled WGS sequence"/>
</dbReference>
<protein>
    <submittedName>
        <fullName evidence="7">PLP-dependent transferase</fullName>
    </submittedName>
</protein>
<keyword evidence="5 6" id="KW-0663">Pyridoxal phosphate</keyword>
<evidence type="ECO:0000256" key="1">
    <source>
        <dbReference type="ARBA" id="ARBA00001933"/>
    </source>
</evidence>
<gene>
    <name evidence="7" type="ORF">IE81DRAFT_322631</name>
</gene>
<dbReference type="GO" id="GO:0008483">
    <property type="term" value="F:transaminase activity"/>
    <property type="evidence" value="ECO:0007669"/>
    <property type="project" value="UniProtKB-KW"/>
</dbReference>
<organism evidence="7 8">
    <name type="scientific">Ceraceosorus guamensis</name>
    <dbReference type="NCBI Taxonomy" id="1522189"/>
    <lineage>
        <taxon>Eukaryota</taxon>
        <taxon>Fungi</taxon>
        <taxon>Dikarya</taxon>
        <taxon>Basidiomycota</taxon>
        <taxon>Ustilaginomycotina</taxon>
        <taxon>Exobasidiomycetes</taxon>
        <taxon>Ceraceosorales</taxon>
        <taxon>Ceraceosoraceae</taxon>
        <taxon>Ceraceosorus</taxon>
    </lineage>
</organism>
<dbReference type="InParanoid" id="A0A316W1F3"/>
<evidence type="ECO:0000313" key="8">
    <source>
        <dbReference type="Proteomes" id="UP000245783"/>
    </source>
</evidence>
<dbReference type="PANTHER" id="PTHR11986">
    <property type="entry name" value="AMINOTRANSFERASE CLASS III"/>
    <property type="match status" value="1"/>
</dbReference>
<dbReference type="CDD" id="cd00610">
    <property type="entry name" value="OAT_like"/>
    <property type="match status" value="1"/>
</dbReference>
<evidence type="ECO:0000256" key="4">
    <source>
        <dbReference type="ARBA" id="ARBA00022679"/>
    </source>
</evidence>
<dbReference type="SUPFAM" id="SSF53383">
    <property type="entry name" value="PLP-dependent transferases"/>
    <property type="match status" value="1"/>
</dbReference>
<proteinExistence type="inferred from homology"/>
<dbReference type="GeneID" id="37035563"/>
<dbReference type="InterPro" id="IPR015422">
    <property type="entry name" value="PyrdxlP-dep_Trfase_small"/>
</dbReference>
<evidence type="ECO:0000256" key="5">
    <source>
        <dbReference type="ARBA" id="ARBA00022898"/>
    </source>
</evidence>
<name>A0A316W1F3_9BASI</name>
<reference evidence="7 8" key="1">
    <citation type="journal article" date="2018" name="Mol. Biol. Evol.">
        <title>Broad Genomic Sampling Reveals a Smut Pathogenic Ancestry of the Fungal Clade Ustilaginomycotina.</title>
        <authorList>
            <person name="Kijpornyongpan T."/>
            <person name="Mondo S.J."/>
            <person name="Barry K."/>
            <person name="Sandor L."/>
            <person name="Lee J."/>
            <person name="Lipzen A."/>
            <person name="Pangilinan J."/>
            <person name="LaButti K."/>
            <person name="Hainaut M."/>
            <person name="Henrissat B."/>
            <person name="Grigoriev I.V."/>
            <person name="Spatafora J.W."/>
            <person name="Aime M.C."/>
        </authorList>
    </citation>
    <scope>NUCLEOTIDE SEQUENCE [LARGE SCALE GENOMIC DNA]</scope>
    <source>
        <strain evidence="7 8">MCA 4658</strain>
    </source>
</reference>
<dbReference type="RefSeq" id="XP_025370494.1">
    <property type="nucleotide sequence ID" value="XM_025513693.1"/>
</dbReference>
<dbReference type="EMBL" id="KZ819371">
    <property type="protein sequence ID" value="PWN43334.1"/>
    <property type="molecule type" value="Genomic_DNA"/>
</dbReference>
<dbReference type="InterPro" id="IPR005814">
    <property type="entry name" value="Aminotrans_3"/>
</dbReference>
<dbReference type="OrthoDB" id="10260828at2759"/>
<evidence type="ECO:0000256" key="3">
    <source>
        <dbReference type="ARBA" id="ARBA00022576"/>
    </source>
</evidence>
<comment type="similarity">
    <text evidence="2 6">Belongs to the class-III pyridoxal-phosphate-dependent aminotransferase family.</text>
</comment>
<evidence type="ECO:0000256" key="2">
    <source>
        <dbReference type="ARBA" id="ARBA00008954"/>
    </source>
</evidence>
<dbReference type="InterPro" id="IPR050103">
    <property type="entry name" value="Class-III_PLP-dep_AT"/>
</dbReference>
<evidence type="ECO:0000313" key="7">
    <source>
        <dbReference type="EMBL" id="PWN43334.1"/>
    </source>
</evidence>
<evidence type="ECO:0000256" key="6">
    <source>
        <dbReference type="RuleBase" id="RU003560"/>
    </source>
</evidence>
<keyword evidence="3" id="KW-0032">Aminotransferase</keyword>
<dbReference type="Gene3D" id="3.90.1150.10">
    <property type="entry name" value="Aspartate Aminotransferase, domain 1"/>
    <property type="match status" value="2"/>
</dbReference>
<dbReference type="Gene3D" id="3.40.640.10">
    <property type="entry name" value="Type I PLP-dependent aspartate aminotransferase-like (Major domain)"/>
    <property type="match status" value="1"/>
</dbReference>
<comment type="cofactor">
    <cofactor evidence="1">
        <name>pyridoxal 5'-phosphate</name>
        <dbReference type="ChEBI" id="CHEBI:597326"/>
    </cofactor>
</comment>
<keyword evidence="4 7" id="KW-0808">Transferase</keyword>
<dbReference type="InterPro" id="IPR015421">
    <property type="entry name" value="PyrdxlP-dep_Trfase_major"/>
</dbReference>
<dbReference type="FunFam" id="3.40.640.10:FF:000013">
    <property type="entry name" value="4-aminobutyrate aminotransferase"/>
    <property type="match status" value="1"/>
</dbReference>
<dbReference type="GO" id="GO:0030170">
    <property type="term" value="F:pyridoxal phosphate binding"/>
    <property type="evidence" value="ECO:0007669"/>
    <property type="project" value="InterPro"/>
</dbReference>
<dbReference type="Pfam" id="PF00202">
    <property type="entry name" value="Aminotran_3"/>
    <property type="match status" value="1"/>
</dbReference>
<dbReference type="InterPro" id="IPR015424">
    <property type="entry name" value="PyrdxlP-dep_Trfase"/>
</dbReference>
<sequence length="499" mass="53352">MSLPLQPSADAQFGARHIAKGVGRLTNHVLKRGQGSWIFTDQNVKLLDFTTGIGVVGLGHCHPKVTAAAQEQLGNLVHAQINIGHSEAYIALLRALLPKLALAHPSLDSVFLWNSGAEAVEAAIKLARGCTGKQNVVVMQGSYHGRTLQTAGMTKSKTVYSATFHPVPPGIYTTAFPYYAQHGLPPSTPESTLVSASLHQLNLVLSQQTSPRDTAAIILEPVLGEGGYVPAPASFLQGLRKICDQHDILLICDEVQSGSGRTGKWWSCQYANVRPDILIFAKGIANGLPLSGIASRKELTDKQAPGSMGGTYAGNAVACAAAQAVIKTFDEERVLDNVAERSAELFEFLHNLRKTEAGSLIEDVRGLGLMVGVQFVLPSTLRQQQAAERGAGKKGQAPVLNDASQNTAASAAAAAHAASKDGEEDAKHSPWEVGIAPRMQVAPKVVAECLKRDMLLLSTSVFDVVRFIPPLNISRQELQEGCDRFQQALEAVWKELKST</sequence>
<dbReference type="STRING" id="1522189.A0A316W1F3"/>